<dbReference type="Pfam" id="PF07484">
    <property type="entry name" value="Collar"/>
    <property type="match status" value="1"/>
</dbReference>
<evidence type="ECO:0000256" key="1">
    <source>
        <dbReference type="SAM" id="SignalP"/>
    </source>
</evidence>
<dbReference type="EMBL" id="JAJEWP010000001">
    <property type="protein sequence ID" value="MCC2615868.1"/>
    <property type="molecule type" value="Genomic_DNA"/>
</dbReference>
<dbReference type="PROSITE" id="PS51257">
    <property type="entry name" value="PROKAR_LIPOPROTEIN"/>
    <property type="match status" value="1"/>
</dbReference>
<evidence type="ECO:0000259" key="2">
    <source>
        <dbReference type="Pfam" id="PF07484"/>
    </source>
</evidence>
<dbReference type="InterPro" id="IPR037053">
    <property type="entry name" value="Phage_tail_collar_dom_sf"/>
</dbReference>
<feature type="signal peptide" evidence="1">
    <location>
        <begin position="1"/>
        <end position="31"/>
    </location>
</feature>
<dbReference type="SUPFAM" id="SSF88874">
    <property type="entry name" value="Receptor-binding domain of short tail fibre protein gp12"/>
    <property type="match status" value="1"/>
</dbReference>
<name>A0ABS8G5T2_9ALTE</name>
<protein>
    <submittedName>
        <fullName evidence="3">Tail fiber protein</fullName>
    </submittedName>
</protein>
<dbReference type="Proteomes" id="UP001520878">
    <property type="component" value="Unassembled WGS sequence"/>
</dbReference>
<reference evidence="3 4" key="1">
    <citation type="submission" date="2021-10" db="EMBL/GenBank/DDBJ databases">
        <title>Draft genome of Aestuariibacter halophilus JC2043.</title>
        <authorList>
            <person name="Emsley S.A."/>
            <person name="Pfannmuller K.M."/>
            <person name="Ushijima B."/>
            <person name="Saw J.H."/>
            <person name="Videau P."/>
        </authorList>
    </citation>
    <scope>NUCLEOTIDE SEQUENCE [LARGE SCALE GENOMIC DNA]</scope>
    <source>
        <strain evidence="3 4">JC2043</strain>
    </source>
</reference>
<evidence type="ECO:0000313" key="4">
    <source>
        <dbReference type="Proteomes" id="UP001520878"/>
    </source>
</evidence>
<dbReference type="InterPro" id="IPR011083">
    <property type="entry name" value="Phage_tail_collar_dom"/>
</dbReference>
<dbReference type="Gene3D" id="3.90.1340.10">
    <property type="entry name" value="Phage tail collar domain"/>
    <property type="match status" value="1"/>
</dbReference>
<organism evidence="3 4">
    <name type="scientific">Fluctibacter halophilus</name>
    <dbReference type="NCBI Taxonomy" id="226011"/>
    <lineage>
        <taxon>Bacteria</taxon>
        <taxon>Pseudomonadati</taxon>
        <taxon>Pseudomonadota</taxon>
        <taxon>Gammaproteobacteria</taxon>
        <taxon>Alteromonadales</taxon>
        <taxon>Alteromonadaceae</taxon>
        <taxon>Fluctibacter</taxon>
    </lineage>
</organism>
<accession>A0ABS8G5T2</accession>
<gene>
    <name evidence="3" type="ORF">LJ739_06415</name>
</gene>
<feature type="chain" id="PRO_5045090332" evidence="1">
    <location>
        <begin position="32"/>
        <end position="237"/>
    </location>
</feature>
<proteinExistence type="predicted"/>
<evidence type="ECO:0000313" key="3">
    <source>
        <dbReference type="EMBL" id="MCC2615868.1"/>
    </source>
</evidence>
<sequence>MMTSLIKHPLRTSLLGLGLSAGLLASPLASACPATPFIGGMCAFGGNFAPRDWAMAQGQLLPINQHTALFSLIGTTYGGDGRTTFQLPDLRGRSAVGQGTGPGLYNVRMGQRGGAEFVTLNITQMPSHGHSASTSVTVQIDSWSVTANLVAQDAVGSTASPSSAMLAQNNASSVYSSQAPNIALAADAIEATASASMSASATTNIGLSGSGQSHENRMPYLTVNWIIALQGLYPSRS</sequence>
<keyword evidence="1" id="KW-0732">Signal</keyword>
<comment type="caution">
    <text evidence="3">The sequence shown here is derived from an EMBL/GenBank/DDBJ whole genome shotgun (WGS) entry which is preliminary data.</text>
</comment>
<feature type="domain" description="Phage tail collar" evidence="2">
    <location>
        <begin position="39"/>
        <end position="94"/>
    </location>
</feature>
<keyword evidence="4" id="KW-1185">Reference proteome</keyword>